<dbReference type="Proteomes" id="UP000481153">
    <property type="component" value="Unassembled WGS sequence"/>
</dbReference>
<feature type="transmembrane region" description="Helical" evidence="1">
    <location>
        <begin position="66"/>
        <end position="87"/>
    </location>
</feature>
<protein>
    <submittedName>
        <fullName evidence="2">Uncharacterized protein</fullName>
    </submittedName>
</protein>
<dbReference type="EMBL" id="VJMJ01000175">
    <property type="protein sequence ID" value="KAF0728606.1"/>
    <property type="molecule type" value="Genomic_DNA"/>
</dbReference>
<dbReference type="VEuPathDB" id="FungiDB:AeMF1_010914"/>
<keyword evidence="3" id="KW-1185">Reference proteome</keyword>
<reference evidence="2 3" key="1">
    <citation type="submission" date="2019-07" db="EMBL/GenBank/DDBJ databases">
        <title>Genomics analysis of Aphanomyces spp. identifies a new class of oomycete effector associated with host adaptation.</title>
        <authorList>
            <person name="Gaulin E."/>
        </authorList>
    </citation>
    <scope>NUCLEOTIDE SEQUENCE [LARGE SCALE GENOMIC DNA]</scope>
    <source>
        <strain evidence="2 3">ATCC 201684</strain>
    </source>
</reference>
<sequence length="221" mass="24019">MASRTNASVPFMITAKMKYDLKTLGYTDEDIYKMKVDDAHEILNSGLRKGEVKKTYGKKKSSSSSLASYIPTIAALVLTLALVYFVFLPKVDDISAACRVLSESYFIVVSGPQQASAEVLPAPRSNARPSPVTGSMKHELKQLGYSNDEVSKMPPDIAHQILATKLRKRVLPMPTTVNPHHPPVAEDADESSQPEISPRAVVICVLLAIVVVTVQSSSSFS</sequence>
<keyword evidence="1" id="KW-0472">Membrane</keyword>
<evidence type="ECO:0000313" key="3">
    <source>
        <dbReference type="Proteomes" id="UP000481153"/>
    </source>
</evidence>
<comment type="caution">
    <text evidence="2">The sequence shown here is derived from an EMBL/GenBank/DDBJ whole genome shotgun (WGS) entry which is preliminary data.</text>
</comment>
<keyword evidence="1" id="KW-0812">Transmembrane</keyword>
<keyword evidence="1" id="KW-1133">Transmembrane helix</keyword>
<evidence type="ECO:0000313" key="2">
    <source>
        <dbReference type="EMBL" id="KAF0728606.1"/>
    </source>
</evidence>
<name>A0A6G0WMQ8_9STRA</name>
<gene>
    <name evidence="2" type="ORF">Ae201684_013567</name>
</gene>
<organism evidence="2 3">
    <name type="scientific">Aphanomyces euteiches</name>
    <dbReference type="NCBI Taxonomy" id="100861"/>
    <lineage>
        <taxon>Eukaryota</taxon>
        <taxon>Sar</taxon>
        <taxon>Stramenopiles</taxon>
        <taxon>Oomycota</taxon>
        <taxon>Saprolegniomycetes</taxon>
        <taxon>Saprolegniales</taxon>
        <taxon>Verrucalvaceae</taxon>
        <taxon>Aphanomyces</taxon>
    </lineage>
</organism>
<evidence type="ECO:0000256" key="1">
    <source>
        <dbReference type="SAM" id="Phobius"/>
    </source>
</evidence>
<proteinExistence type="predicted"/>
<accession>A0A6G0WMQ8</accession>
<dbReference type="AlphaFoldDB" id="A0A6G0WMQ8"/>